<protein>
    <submittedName>
        <fullName evidence="2">Unannotated protein</fullName>
    </submittedName>
</protein>
<gene>
    <name evidence="2" type="ORF">UFOPK4061_01024</name>
</gene>
<name>A0A6J7QAJ2_9ZZZZ</name>
<feature type="region of interest" description="Disordered" evidence="1">
    <location>
        <begin position="1"/>
        <end position="20"/>
    </location>
</feature>
<evidence type="ECO:0000256" key="1">
    <source>
        <dbReference type="SAM" id="MobiDB-lite"/>
    </source>
</evidence>
<proteinExistence type="predicted"/>
<dbReference type="EMBL" id="CAFBPD010000178">
    <property type="protein sequence ID" value="CAB5014206.1"/>
    <property type="molecule type" value="Genomic_DNA"/>
</dbReference>
<accession>A0A6J7QAJ2</accession>
<reference evidence="2" key="1">
    <citation type="submission" date="2020-05" db="EMBL/GenBank/DDBJ databases">
        <authorList>
            <person name="Chiriac C."/>
            <person name="Salcher M."/>
            <person name="Ghai R."/>
            <person name="Kavagutti S V."/>
        </authorList>
    </citation>
    <scope>NUCLEOTIDE SEQUENCE</scope>
</reference>
<organism evidence="2">
    <name type="scientific">freshwater metagenome</name>
    <dbReference type="NCBI Taxonomy" id="449393"/>
    <lineage>
        <taxon>unclassified sequences</taxon>
        <taxon>metagenomes</taxon>
        <taxon>ecological metagenomes</taxon>
    </lineage>
</organism>
<dbReference type="AlphaFoldDB" id="A0A6J7QAJ2"/>
<sequence>MTPDTFHPTGRHPSADDIGVARTRVVTRGRTVPVHVRAGLFVEELLGARSTEGEHELGIYRLAAYQPSTARDDLLLTTAGALALDALPRRHAPL</sequence>
<evidence type="ECO:0000313" key="2">
    <source>
        <dbReference type="EMBL" id="CAB5014206.1"/>
    </source>
</evidence>